<dbReference type="EMBL" id="MN448282">
    <property type="protein sequence ID" value="QFG74186.1"/>
    <property type="molecule type" value="Genomic_DNA"/>
</dbReference>
<organism evidence="1">
    <name type="scientific">Megaviridae environmental sample</name>
    <dbReference type="NCBI Taxonomy" id="1737588"/>
    <lineage>
        <taxon>Viruses</taxon>
        <taxon>Varidnaviria</taxon>
        <taxon>Bamfordvirae</taxon>
        <taxon>Nucleocytoviricota</taxon>
        <taxon>Megaviricetes</taxon>
        <taxon>Imitervirales</taxon>
        <taxon>Mimiviridae</taxon>
        <taxon>environmental samples</taxon>
    </lineage>
</organism>
<protein>
    <recommendedName>
        <fullName evidence="2">PRORP domain-containing protein</fullName>
    </recommendedName>
</protein>
<evidence type="ECO:0008006" key="2">
    <source>
        <dbReference type="Google" id="ProtNLM"/>
    </source>
</evidence>
<reference evidence="1" key="1">
    <citation type="journal article" date="2019" name="Philos. Trans. R. Soc. Lond., B, Biol. Sci.">
        <title>Targeted metagenomic recovery of four divergent viruses reveals shared and distinctive characteristics of giant viruses of marine eukaryotes.</title>
        <authorList>
            <person name="Needham D.M."/>
            <person name="Poirier C."/>
            <person name="Hehenberger E."/>
            <person name="Jimenez V."/>
            <person name="Swalwell J.E."/>
            <person name="Santoro A.E."/>
            <person name="Worden A.Z."/>
        </authorList>
    </citation>
    <scope>NUCLEOTIDE SEQUENCE</scope>
    <source>
        <strain evidence="1">OPacV-662</strain>
    </source>
</reference>
<dbReference type="Gene3D" id="3.40.50.11980">
    <property type="match status" value="1"/>
</dbReference>
<sequence length="555" mass="63984">MSKNRKHTRDVRSSSICNAAIHTNIDILVTLDQYRDECVDITDDQYGNLARKLTQKLSSTRSNSILDINIYMPYVREMVRANAITAKNSSCEGIVKAFHRFHLNNILNNITTVHHMEEYLRYIEMVGHIDLQVYIRVIRQTMSKDTEIVLMCLHYVASKLNLALSNNCTVTAIWSSAALTIITLSDTPDDLKSLLYTGAQEYACAFTPAHNGLHALILMHIQMGALDQSYALLMEQPNYSYGYDRMLDVMCQQVNAENLSNIITFTRLGCCSRSGEHCFLRMIKCMFPSEFAFACKEHIERHPYIVRKNDNLTMDVNSLVSILMDAPQTKPASDRFVSIDGQITNVVGLPTNMIQLPWQSIPCNGRFRPNEIDFGNNDVIVDGLNVIRNFRLPIKTLNELLRAFAKFRSNAIMWIVVTQEMIVGKSNYMGIDTYMKNRCWMGDNAERIRFIQVPSEKTRWDDMYWVYPALSHGIPVITNDTLNNENHRDVKNKDRPWPQIKYNKNRNRFHFTLQAPSFTQRVYWFEDATTRTLFIPTVGVSQIGWGAHKYKAYFL</sequence>
<accession>A0A5J6VJ45</accession>
<name>A0A5J6VJ45_9VIRU</name>
<evidence type="ECO:0000313" key="1">
    <source>
        <dbReference type="EMBL" id="QFG74186.1"/>
    </source>
</evidence>
<proteinExistence type="predicted"/>